<dbReference type="EC" id="3.2.1.-" evidence="8"/>
<comment type="subcellular location">
    <subcellularLocation>
        <location evidence="1">Secreted</location>
    </subcellularLocation>
</comment>
<dbReference type="SUPFAM" id="SSF53955">
    <property type="entry name" value="Lysozyme-like"/>
    <property type="match status" value="1"/>
</dbReference>
<keyword evidence="7 8" id="KW-0326">Glycosidase</keyword>
<dbReference type="OMA" id="SHAPTSW"/>
<dbReference type="FunFam" id="1.10.530.10:FF:000022">
    <property type="entry name" value="Lysozyme g-like protein"/>
    <property type="match status" value="1"/>
</dbReference>
<protein>
    <recommendedName>
        <fullName evidence="8">Lysozyme g-like protein</fullName>
        <ecNumber evidence="8">3.2.1.-</ecNumber>
    </recommendedName>
</protein>
<evidence type="ECO:0000256" key="5">
    <source>
        <dbReference type="ARBA" id="ARBA00022801"/>
    </source>
</evidence>
<evidence type="ECO:0000256" key="4">
    <source>
        <dbReference type="ARBA" id="ARBA00022729"/>
    </source>
</evidence>
<gene>
    <name evidence="9" type="primary">LYG1</name>
</gene>
<accession>A0A8C4MH95</accession>
<reference evidence="9" key="1">
    <citation type="submission" date="2023-03" db="UniProtKB">
        <authorList>
            <consortium name="Ensembl"/>
        </authorList>
    </citation>
    <scope>IDENTIFICATION</scope>
</reference>
<proteinExistence type="inferred from homology"/>
<keyword evidence="6" id="KW-1015">Disulfide bond</keyword>
<dbReference type="InterPro" id="IPR023346">
    <property type="entry name" value="Lysozyme-like_dom_sf"/>
</dbReference>
<evidence type="ECO:0000313" key="9">
    <source>
        <dbReference type="Ensembl" id="ENSEASP00005026779.1"/>
    </source>
</evidence>
<keyword evidence="3" id="KW-0964">Secreted</keyword>
<dbReference type="Gene3D" id="1.10.530.10">
    <property type="match status" value="1"/>
</dbReference>
<evidence type="ECO:0000256" key="6">
    <source>
        <dbReference type="ARBA" id="ARBA00023157"/>
    </source>
</evidence>
<evidence type="ECO:0000256" key="2">
    <source>
        <dbReference type="ARBA" id="ARBA00008902"/>
    </source>
</evidence>
<dbReference type="GO" id="GO:0005576">
    <property type="term" value="C:extracellular region"/>
    <property type="evidence" value="ECO:0007669"/>
    <property type="project" value="UniProtKB-SubCell"/>
</dbReference>
<dbReference type="Ensembl" id="ENSEAST00005029074.1">
    <property type="protein sequence ID" value="ENSEASP00005026779.1"/>
    <property type="gene ID" value="ENSEASG00005018261.1"/>
</dbReference>
<dbReference type="InterPro" id="IPR002152">
    <property type="entry name" value="Glyco_hydro_23"/>
</dbReference>
<dbReference type="GO" id="GO:0009253">
    <property type="term" value="P:peptidoglycan catabolic process"/>
    <property type="evidence" value="ECO:0007669"/>
    <property type="project" value="InterPro"/>
</dbReference>
<dbReference type="GO" id="GO:0050830">
    <property type="term" value="P:defense response to Gram-positive bacterium"/>
    <property type="evidence" value="ECO:0007669"/>
    <property type="project" value="TreeGrafter"/>
</dbReference>
<evidence type="ECO:0000256" key="1">
    <source>
        <dbReference type="ARBA" id="ARBA00004613"/>
    </source>
</evidence>
<name>A0A8C4MH95_EQUAS</name>
<keyword evidence="4" id="KW-0732">Signal</keyword>
<comment type="similarity">
    <text evidence="2 8">Belongs to the glycosyl hydrolase 23 family.</text>
</comment>
<evidence type="ECO:0000256" key="7">
    <source>
        <dbReference type="ARBA" id="ARBA00023295"/>
    </source>
</evidence>
<dbReference type="PANTHER" id="PTHR31698">
    <property type="entry name" value="LYSOZYME G FAMILY MEMBER"/>
    <property type="match status" value="1"/>
</dbReference>
<dbReference type="GO" id="GO:0003796">
    <property type="term" value="F:lysozyme activity"/>
    <property type="evidence" value="ECO:0007669"/>
    <property type="project" value="InterPro"/>
</dbReference>
<dbReference type="PANTHER" id="PTHR31698:SF5">
    <property type="entry name" value="LYSOZYME G-LIKE PROTEIN 1"/>
    <property type="match status" value="1"/>
</dbReference>
<evidence type="ECO:0000256" key="3">
    <source>
        <dbReference type="ARBA" id="ARBA00022525"/>
    </source>
</evidence>
<dbReference type="PRINTS" id="PR00749">
    <property type="entry name" value="LYSOZYMEG"/>
</dbReference>
<sequence length="207" mass="23151">MTRTVLVQCLRLKFSQFADSSEGSSWGCYGDIQTFDTPGASCGIGRRRGLSYCGVHASERLAEIDKPYLLRYQPIMRTVGRKYCVDPAVIAGVLSRESHGGNILVNKGNKKLHWGWPSGGVVKLDPGPYAPTSQISESQLSRMTHILIVRIKEIQRRFPTWTPDQYLRGGLCAYIGGASYVRSHQDLSCDFCNDVLARAKYFKRHGF</sequence>
<dbReference type="PIRSF" id="PIRSF001065">
    <property type="entry name" value="Lysozyme_g"/>
    <property type="match status" value="1"/>
</dbReference>
<dbReference type="AlphaFoldDB" id="A0A8C4MH95"/>
<evidence type="ECO:0000256" key="8">
    <source>
        <dbReference type="PIRNR" id="PIRNR001065"/>
    </source>
</evidence>
<keyword evidence="5 8" id="KW-0378">Hydrolase</keyword>
<organism evidence="9">
    <name type="scientific">Equus asinus asinus</name>
    <dbReference type="NCBI Taxonomy" id="83772"/>
    <lineage>
        <taxon>Eukaryota</taxon>
        <taxon>Metazoa</taxon>
        <taxon>Chordata</taxon>
        <taxon>Craniata</taxon>
        <taxon>Vertebrata</taxon>
        <taxon>Euteleostomi</taxon>
        <taxon>Mammalia</taxon>
        <taxon>Eutheria</taxon>
        <taxon>Laurasiatheria</taxon>
        <taxon>Perissodactyla</taxon>
        <taxon>Equidae</taxon>
        <taxon>Equus</taxon>
    </lineage>
</organism>